<keyword evidence="9" id="KW-1185">Reference proteome</keyword>
<dbReference type="RefSeq" id="WP_092700868.1">
    <property type="nucleotide sequence ID" value="NZ_FOSR01000001.1"/>
</dbReference>
<dbReference type="InterPro" id="IPR051909">
    <property type="entry name" value="MFP_Cation_Efflux"/>
</dbReference>
<name>A0A1I3YAA1_9GAMM</name>
<dbReference type="Gene3D" id="2.40.50.100">
    <property type="match status" value="1"/>
</dbReference>
<keyword evidence="4" id="KW-0732">Signal</keyword>
<dbReference type="Pfam" id="PF25973">
    <property type="entry name" value="BSH_CzcB"/>
    <property type="match status" value="1"/>
</dbReference>
<dbReference type="Gene3D" id="1.10.287.470">
    <property type="entry name" value="Helix hairpin bin"/>
    <property type="match status" value="1"/>
</dbReference>
<feature type="domain" description="CzcB-like barrel-sandwich hybrid" evidence="7">
    <location>
        <begin position="88"/>
        <end position="239"/>
    </location>
</feature>
<keyword evidence="2" id="KW-0813">Transport</keyword>
<organism evidence="8 9">
    <name type="scientific">Rhodanobacter glycinis</name>
    <dbReference type="NCBI Taxonomy" id="582702"/>
    <lineage>
        <taxon>Bacteria</taxon>
        <taxon>Pseudomonadati</taxon>
        <taxon>Pseudomonadota</taxon>
        <taxon>Gammaproteobacteria</taxon>
        <taxon>Lysobacterales</taxon>
        <taxon>Rhodanobacteraceae</taxon>
        <taxon>Rhodanobacter</taxon>
    </lineage>
</organism>
<accession>A0A1I3YAA1</accession>
<evidence type="ECO:0000259" key="7">
    <source>
        <dbReference type="Pfam" id="PF25973"/>
    </source>
</evidence>
<dbReference type="FunFam" id="2.40.30.170:FF:000010">
    <property type="entry name" value="Efflux RND transporter periplasmic adaptor subunit"/>
    <property type="match status" value="1"/>
</dbReference>
<dbReference type="PANTHER" id="PTHR30097">
    <property type="entry name" value="CATION EFFLUX SYSTEM PROTEIN CUSB"/>
    <property type="match status" value="1"/>
</dbReference>
<dbReference type="InterPro" id="IPR058792">
    <property type="entry name" value="Beta-barrel_RND_2"/>
</dbReference>
<dbReference type="NCBIfam" id="TIGR01730">
    <property type="entry name" value="RND_mfp"/>
    <property type="match status" value="1"/>
</dbReference>
<feature type="region of interest" description="Disordered" evidence="3">
    <location>
        <begin position="145"/>
        <end position="172"/>
    </location>
</feature>
<dbReference type="Pfam" id="PF25967">
    <property type="entry name" value="RND-MFP_C"/>
    <property type="match status" value="1"/>
</dbReference>
<evidence type="ECO:0000313" key="9">
    <source>
        <dbReference type="Proteomes" id="UP000198725"/>
    </source>
</evidence>
<evidence type="ECO:0000256" key="4">
    <source>
        <dbReference type="SAM" id="SignalP"/>
    </source>
</evidence>
<dbReference type="Proteomes" id="UP000198725">
    <property type="component" value="Unassembled WGS sequence"/>
</dbReference>
<dbReference type="Pfam" id="PF25954">
    <property type="entry name" value="Beta-barrel_RND_2"/>
    <property type="match status" value="1"/>
</dbReference>
<sequence length="391" mass="41278">MKSETFRGLANAARPGALSVALLFAVAALAGCSHPDKQAAADASTTPQNVTLTKTQLKRIHFYTVAPSSYRNTVDATGVVGFDDNQATSVMAPISGPVTRLLVNPGDQVKKGQPLAMVASPDFAAAISAYRKAVDSARTARKLADQDKDLVKHQGVSEREAEQAQTDASNAEADRNAALQALLGLGVDPKDIKAVQAGLPIAHIEGMIRAPIAGTVVQRSITVGQLLQAGSTPCFTIADLSRVWVKTQLFGSDPALVKAGDSAEIDTGDGSKPLAGKVTYVAAEVDPDTRATLARVQVDNPGGLLKKQMYVSVKIHSANAETGLRLPVGAILRDDENLPFVYVAQPDGSFARKHVTLGARNDDQYVITKGLRPGDRVVIDGSIFLMFMQTQ</sequence>
<dbReference type="SUPFAM" id="SSF111369">
    <property type="entry name" value="HlyD-like secretion proteins"/>
    <property type="match status" value="1"/>
</dbReference>
<reference evidence="9" key="1">
    <citation type="submission" date="2016-10" db="EMBL/GenBank/DDBJ databases">
        <authorList>
            <person name="Varghese N."/>
            <person name="Submissions S."/>
        </authorList>
    </citation>
    <scope>NUCLEOTIDE SEQUENCE [LARGE SCALE GENOMIC DNA]</scope>
    <source>
        <strain evidence="9">MO64</strain>
    </source>
</reference>
<dbReference type="GO" id="GO:0016020">
    <property type="term" value="C:membrane"/>
    <property type="evidence" value="ECO:0007669"/>
    <property type="project" value="InterPro"/>
</dbReference>
<dbReference type="Gene3D" id="2.40.420.20">
    <property type="match status" value="1"/>
</dbReference>
<dbReference type="Gene3D" id="2.40.30.170">
    <property type="match status" value="1"/>
</dbReference>
<evidence type="ECO:0000256" key="3">
    <source>
        <dbReference type="SAM" id="MobiDB-lite"/>
    </source>
</evidence>
<dbReference type="InterPro" id="IPR058647">
    <property type="entry name" value="BSH_CzcB-like"/>
</dbReference>
<evidence type="ECO:0000259" key="5">
    <source>
        <dbReference type="Pfam" id="PF25954"/>
    </source>
</evidence>
<dbReference type="GO" id="GO:0022857">
    <property type="term" value="F:transmembrane transporter activity"/>
    <property type="evidence" value="ECO:0007669"/>
    <property type="project" value="InterPro"/>
</dbReference>
<dbReference type="PROSITE" id="PS51257">
    <property type="entry name" value="PROKAR_LIPOPROTEIN"/>
    <property type="match status" value="1"/>
</dbReference>
<evidence type="ECO:0000259" key="6">
    <source>
        <dbReference type="Pfam" id="PF25967"/>
    </source>
</evidence>
<feature type="compositionally biased region" description="Basic and acidic residues" evidence="3">
    <location>
        <begin position="145"/>
        <end position="162"/>
    </location>
</feature>
<dbReference type="InterPro" id="IPR006143">
    <property type="entry name" value="RND_pump_MFP"/>
</dbReference>
<comment type="similarity">
    <text evidence="1">Belongs to the membrane fusion protein (MFP) (TC 8.A.1) family.</text>
</comment>
<feature type="signal peptide" evidence="4">
    <location>
        <begin position="1"/>
        <end position="30"/>
    </location>
</feature>
<evidence type="ECO:0000313" key="8">
    <source>
        <dbReference type="EMBL" id="SFK28742.1"/>
    </source>
</evidence>
<evidence type="ECO:0000256" key="1">
    <source>
        <dbReference type="ARBA" id="ARBA00009477"/>
    </source>
</evidence>
<feature type="chain" id="PRO_5011710548" evidence="4">
    <location>
        <begin position="31"/>
        <end position="391"/>
    </location>
</feature>
<dbReference type="EMBL" id="FOSR01000001">
    <property type="protein sequence ID" value="SFK28742.1"/>
    <property type="molecule type" value="Genomic_DNA"/>
</dbReference>
<dbReference type="AlphaFoldDB" id="A0A1I3YAA1"/>
<dbReference type="InterPro" id="IPR058627">
    <property type="entry name" value="MdtA-like_C"/>
</dbReference>
<feature type="domain" description="CusB-like beta-barrel" evidence="5">
    <location>
        <begin position="242"/>
        <end position="318"/>
    </location>
</feature>
<feature type="domain" description="Multidrug resistance protein MdtA-like C-terminal permuted SH3" evidence="6">
    <location>
        <begin position="327"/>
        <end position="381"/>
    </location>
</feature>
<proteinExistence type="inferred from homology"/>
<evidence type="ECO:0000256" key="2">
    <source>
        <dbReference type="ARBA" id="ARBA00022448"/>
    </source>
</evidence>
<protein>
    <submittedName>
        <fullName evidence="8">Membrane fusion protein, cobalt-zinc-cadmium efflux system</fullName>
    </submittedName>
</protein>
<dbReference type="PANTHER" id="PTHR30097:SF16">
    <property type="entry name" value="CATION EFFLUX SYSTEM (CZCB-LIKE)"/>
    <property type="match status" value="1"/>
</dbReference>
<gene>
    <name evidence="8" type="ORF">SAMN05192579_101398</name>
</gene>